<dbReference type="InterPro" id="IPR050114">
    <property type="entry name" value="UPF0173_UPF0282_UlaG_hydrolase"/>
</dbReference>
<keyword evidence="3" id="KW-1185">Reference proteome</keyword>
<dbReference type="Pfam" id="PF13483">
    <property type="entry name" value="Lactamase_B_3"/>
    <property type="match status" value="1"/>
</dbReference>
<comment type="caution">
    <text evidence="2">The sequence shown here is derived from an EMBL/GenBank/DDBJ whole genome shotgun (WGS) entry which is preliminary data.</text>
</comment>
<dbReference type="AlphaFoldDB" id="A0A8J7GNN0"/>
<evidence type="ECO:0000313" key="3">
    <source>
        <dbReference type="Proteomes" id="UP000622552"/>
    </source>
</evidence>
<dbReference type="PANTHER" id="PTHR43546">
    <property type="entry name" value="UPF0173 METAL-DEPENDENT HYDROLASE MJ1163-RELATED"/>
    <property type="match status" value="1"/>
</dbReference>
<dbReference type="PANTHER" id="PTHR43546:SF3">
    <property type="entry name" value="UPF0173 METAL-DEPENDENT HYDROLASE MJ1163"/>
    <property type="match status" value="1"/>
</dbReference>
<dbReference type="InterPro" id="IPR036866">
    <property type="entry name" value="RibonucZ/Hydroxyglut_hydro"/>
</dbReference>
<proteinExistence type="predicted"/>
<dbReference type="SMART" id="SM00849">
    <property type="entry name" value="Lactamase_B"/>
    <property type="match status" value="1"/>
</dbReference>
<dbReference type="RefSeq" id="WP_197006887.1">
    <property type="nucleotide sequence ID" value="NZ_BONS01000006.1"/>
</dbReference>
<feature type="domain" description="Metallo-beta-lactamase" evidence="1">
    <location>
        <begin position="7"/>
        <end position="165"/>
    </location>
</feature>
<dbReference type="InterPro" id="IPR001279">
    <property type="entry name" value="Metallo-B-lactamas"/>
</dbReference>
<name>A0A8J7GNN0_9ACTN</name>
<dbReference type="Gene3D" id="3.60.15.10">
    <property type="entry name" value="Ribonuclease Z/Hydroxyacylglutathione hydrolase-like"/>
    <property type="match status" value="1"/>
</dbReference>
<evidence type="ECO:0000313" key="2">
    <source>
        <dbReference type="EMBL" id="MBG6140333.1"/>
    </source>
</evidence>
<protein>
    <submittedName>
        <fullName evidence="2">L-ascorbate metabolism protein UlaG (Beta-lactamase superfamily)</fullName>
    </submittedName>
</protein>
<accession>A0A8J7GNN0</accession>
<sequence length="198" mass="21529">MELTKYTHACVRLEEDGGVLVVDPGVWAEPEALVGAHAVLLTHEHGDHADLDRLRALDVPIFAPEGADLDGLPVTSVRLGEEFTAAGFRVRAVGGEHAKTYGGLPACANLGYVVDDRVYHPGDSFALPEQSVETLLLPLGGPWWHLDAAIDFARTVKAERTIPIHDGMYAERALPTFDGWLHEFTDVGYVRVRPGDTV</sequence>
<dbReference type="EMBL" id="JADOUF010000001">
    <property type="protein sequence ID" value="MBG6140333.1"/>
    <property type="molecule type" value="Genomic_DNA"/>
</dbReference>
<reference evidence="2" key="1">
    <citation type="submission" date="2020-11" db="EMBL/GenBank/DDBJ databases">
        <title>Sequencing the genomes of 1000 actinobacteria strains.</title>
        <authorList>
            <person name="Klenk H.-P."/>
        </authorList>
    </citation>
    <scope>NUCLEOTIDE SEQUENCE</scope>
    <source>
        <strain evidence="2">DSM 45356</strain>
    </source>
</reference>
<gene>
    <name evidence="2" type="ORF">IW245_006527</name>
</gene>
<dbReference type="Proteomes" id="UP000622552">
    <property type="component" value="Unassembled WGS sequence"/>
</dbReference>
<dbReference type="SUPFAM" id="SSF56281">
    <property type="entry name" value="Metallo-hydrolase/oxidoreductase"/>
    <property type="match status" value="1"/>
</dbReference>
<evidence type="ECO:0000259" key="1">
    <source>
        <dbReference type="SMART" id="SM00849"/>
    </source>
</evidence>
<organism evidence="2 3">
    <name type="scientific">Longispora fulva</name>
    <dbReference type="NCBI Taxonomy" id="619741"/>
    <lineage>
        <taxon>Bacteria</taxon>
        <taxon>Bacillati</taxon>
        <taxon>Actinomycetota</taxon>
        <taxon>Actinomycetes</taxon>
        <taxon>Micromonosporales</taxon>
        <taxon>Micromonosporaceae</taxon>
        <taxon>Longispora</taxon>
    </lineage>
</organism>